<dbReference type="OMA" id="YPQTMPL"/>
<dbReference type="PANTHER" id="PTHR31638">
    <property type="entry name" value="DAZ-ASSOCIATED PROTEIN 2"/>
    <property type="match status" value="1"/>
</dbReference>
<evidence type="ECO:0000256" key="10">
    <source>
        <dbReference type="ARBA" id="ARBA00045449"/>
    </source>
</evidence>
<evidence type="ECO:0000256" key="4">
    <source>
        <dbReference type="ARBA" id="ARBA00022490"/>
    </source>
</evidence>
<evidence type="ECO:0000256" key="2">
    <source>
        <dbReference type="ARBA" id="ARBA00004324"/>
    </source>
</evidence>
<name>A7SFD6_NEMVE</name>
<evidence type="ECO:0000313" key="13">
    <source>
        <dbReference type="Proteomes" id="UP000001593"/>
    </source>
</evidence>
<gene>
    <name evidence="12" type="ORF">NEMVEDRAFT_v1g244879</name>
</gene>
<accession>A7SFD6</accession>
<keyword evidence="4" id="KW-0963">Cytoplasm</keyword>
<dbReference type="PANTHER" id="PTHR31638:SF3">
    <property type="entry name" value="DAZ-ASSOCIATED PROTEIN 2"/>
    <property type="match status" value="1"/>
</dbReference>
<evidence type="ECO:0000256" key="9">
    <source>
        <dbReference type="ARBA" id="ARBA00034352"/>
    </source>
</evidence>
<dbReference type="AlphaFoldDB" id="A7SFD6"/>
<protein>
    <recommendedName>
        <fullName evidence="3">DAZ-associated protein 2</fullName>
    </recommendedName>
    <alternativeName>
        <fullName evidence="8">Deleted in azoospermia-associated protein 2</fullName>
    </alternativeName>
    <alternativeName>
        <fullName evidence="9">Proline-rich transcript in brain protein</fullName>
    </alternativeName>
</protein>
<keyword evidence="5" id="KW-0597">Phosphoprotein</keyword>
<dbReference type="KEGG" id="nve:5509145"/>
<dbReference type="InParanoid" id="A7SFD6"/>
<feature type="region of interest" description="Disordered" evidence="11">
    <location>
        <begin position="1"/>
        <end position="122"/>
    </location>
</feature>
<comment type="function">
    <text evidence="10">In unstressed cells, promotes SIAH1-mediated polyubiquitination and degradation of the serine/threonine-protein kinase HIPK2, probably by acting as a loading factor that potentiates complex formation between HIPK2 and ubiquitin ligase SIAH1. In response to DNA damage, localizes to the nucleus following phosphorylation by HIPK2 and modulates the expression of a subset of TP53/p53 target genes by binding to TP53 at target gene promoters. This limits the expression of a number of cell death-mediating TP53 target genes, reducing DNA damage-induced cell death. Enhances the binding of transcription factor TCF7L2/TCF4, a Wnt signaling pathway effector, to the promoters of target genes. Plays a role in stress granule formation.</text>
</comment>
<organism evidence="12 13">
    <name type="scientific">Nematostella vectensis</name>
    <name type="common">Starlet sea anemone</name>
    <dbReference type="NCBI Taxonomy" id="45351"/>
    <lineage>
        <taxon>Eukaryota</taxon>
        <taxon>Metazoa</taxon>
        <taxon>Cnidaria</taxon>
        <taxon>Anthozoa</taxon>
        <taxon>Hexacorallia</taxon>
        <taxon>Actiniaria</taxon>
        <taxon>Edwardsiidae</taxon>
        <taxon>Nematostella</taxon>
    </lineage>
</organism>
<keyword evidence="6" id="KW-0832">Ubl conjugation</keyword>
<evidence type="ECO:0000256" key="6">
    <source>
        <dbReference type="ARBA" id="ARBA00022843"/>
    </source>
</evidence>
<evidence type="ECO:0000313" key="12">
    <source>
        <dbReference type="EMBL" id="EDO37623.1"/>
    </source>
</evidence>
<evidence type="ECO:0000256" key="3">
    <source>
        <dbReference type="ARBA" id="ARBA00014066"/>
    </source>
</evidence>
<dbReference type="Pfam" id="PF11029">
    <property type="entry name" value="DAZAP2"/>
    <property type="match status" value="1"/>
</dbReference>
<evidence type="ECO:0000256" key="1">
    <source>
        <dbReference type="ARBA" id="ARBA00004210"/>
    </source>
</evidence>
<dbReference type="Proteomes" id="UP000001593">
    <property type="component" value="Unassembled WGS sequence"/>
</dbReference>
<evidence type="ECO:0000256" key="7">
    <source>
        <dbReference type="ARBA" id="ARBA00023242"/>
    </source>
</evidence>
<dbReference type="InterPro" id="IPR022730">
    <property type="entry name" value="DAZ_assoc-2"/>
</dbReference>
<sequence length="154" mass="16250">MSKQTPGNYPQKPQQPYPAQPSYPQQSGGYPQANFPQASPQQAGYQQSYGVPPPAYSPYPQSGPVPQHPPQQFYPTQQPPAQYPQYAAPISQGTFDPGARFGPGTGASPNVPPPPPGCMPTAAQVAASQGQSVVMNQGKEGWFSGGSDGGYTIW</sequence>
<evidence type="ECO:0000256" key="5">
    <source>
        <dbReference type="ARBA" id="ARBA00022553"/>
    </source>
</evidence>
<proteinExistence type="predicted"/>
<dbReference type="EMBL" id="DS469643">
    <property type="protein sequence ID" value="EDO37623.1"/>
    <property type="molecule type" value="Genomic_DNA"/>
</dbReference>
<dbReference type="OrthoDB" id="5989271at2759"/>
<keyword evidence="7" id="KW-0539">Nucleus</keyword>
<dbReference type="GO" id="GO:0016607">
    <property type="term" value="C:nuclear speck"/>
    <property type="evidence" value="ECO:0007669"/>
    <property type="project" value="UniProtKB-SubCell"/>
</dbReference>
<reference evidence="12 13" key="1">
    <citation type="journal article" date="2007" name="Science">
        <title>Sea anemone genome reveals ancestral eumetazoan gene repertoire and genomic organization.</title>
        <authorList>
            <person name="Putnam N.H."/>
            <person name="Srivastava M."/>
            <person name="Hellsten U."/>
            <person name="Dirks B."/>
            <person name="Chapman J."/>
            <person name="Salamov A."/>
            <person name="Terry A."/>
            <person name="Shapiro H."/>
            <person name="Lindquist E."/>
            <person name="Kapitonov V.V."/>
            <person name="Jurka J."/>
            <person name="Genikhovich G."/>
            <person name="Grigoriev I.V."/>
            <person name="Lucas S.M."/>
            <person name="Steele R.E."/>
            <person name="Finnerty J.R."/>
            <person name="Technau U."/>
            <person name="Martindale M.Q."/>
            <person name="Rokhsar D.S."/>
        </authorList>
    </citation>
    <scope>NUCLEOTIDE SEQUENCE [LARGE SCALE GENOMIC DNA]</scope>
    <source>
        <strain evidence="13">CH2 X CH6</strain>
    </source>
</reference>
<comment type="subcellular location">
    <subcellularLocation>
        <location evidence="1">Cytoplasm</location>
        <location evidence="1">Stress granule</location>
    </subcellularLocation>
    <subcellularLocation>
        <location evidence="2">Nucleus speckle</location>
    </subcellularLocation>
</comment>
<dbReference type="GO" id="GO:0010494">
    <property type="term" value="C:cytoplasmic stress granule"/>
    <property type="evidence" value="ECO:0007669"/>
    <property type="project" value="UniProtKB-SubCell"/>
</dbReference>
<dbReference type="eggNOG" id="ENOG502QTNQ">
    <property type="taxonomic scope" value="Eukaryota"/>
</dbReference>
<dbReference type="HOGENOM" id="CLU_135110_0_0_1"/>
<keyword evidence="13" id="KW-1185">Reference proteome</keyword>
<feature type="compositionally biased region" description="Polar residues" evidence="11">
    <location>
        <begin position="34"/>
        <end position="49"/>
    </location>
</feature>
<evidence type="ECO:0000256" key="11">
    <source>
        <dbReference type="SAM" id="MobiDB-lite"/>
    </source>
</evidence>
<feature type="compositionally biased region" description="Pro residues" evidence="11">
    <location>
        <begin position="51"/>
        <end position="69"/>
    </location>
</feature>
<evidence type="ECO:0000256" key="8">
    <source>
        <dbReference type="ARBA" id="ARBA00032174"/>
    </source>
</evidence>